<evidence type="ECO:0000256" key="7">
    <source>
        <dbReference type="ARBA" id="ARBA00022723"/>
    </source>
</evidence>
<comment type="function">
    <text evidence="2">Catalyzes the removal of elemental sulfur atoms from cysteine to produce alanine. Seems to participate in the biosynthesis of the nitrogenase metalloclusters by providing the inorganic sulfur required for the Fe-S core formation.</text>
</comment>
<comment type="similarity">
    <text evidence="3">Belongs to the class-V pyridoxal-phosphate-dependent aminotransferase family. NifS/IscS subfamily.</text>
</comment>
<evidence type="ECO:0000256" key="4">
    <source>
        <dbReference type="ARBA" id="ARBA00012239"/>
    </source>
</evidence>
<keyword evidence="10" id="KW-0411">Iron-sulfur</keyword>
<dbReference type="PANTHER" id="PTHR11601">
    <property type="entry name" value="CYSTEINE DESULFURYLASE FAMILY MEMBER"/>
    <property type="match status" value="1"/>
</dbReference>
<keyword evidence="7" id="KW-0479">Metal-binding</keyword>
<dbReference type="PIRSF" id="PIRSF005572">
    <property type="entry name" value="NifS"/>
    <property type="match status" value="1"/>
</dbReference>
<keyword evidence="6" id="KW-0808">Transferase</keyword>
<dbReference type="SUPFAM" id="SSF53383">
    <property type="entry name" value="PLP-dependent transferases"/>
    <property type="match status" value="1"/>
</dbReference>
<dbReference type="GO" id="GO:0031071">
    <property type="term" value="F:cysteine desulfurase activity"/>
    <property type="evidence" value="ECO:0007669"/>
    <property type="project" value="UniProtKB-EC"/>
</dbReference>
<reference evidence="14" key="1">
    <citation type="submission" date="2023-02" db="EMBL/GenBank/DDBJ databases">
        <title>Host association and intracellularity evolved multiple times independently in the Rickettsiales.</title>
        <authorList>
            <person name="Castelli M."/>
            <person name="Nardi T."/>
            <person name="Gammuto L."/>
            <person name="Bellinzona G."/>
            <person name="Sabaneyeva E."/>
            <person name="Potekhin A."/>
            <person name="Serra V."/>
            <person name="Petroni G."/>
            <person name="Sassera D."/>
        </authorList>
    </citation>
    <scope>NUCLEOTIDE SEQUENCE</scope>
    <source>
        <strain evidence="14">USBL-36I1</strain>
    </source>
</reference>
<evidence type="ECO:0000256" key="12">
    <source>
        <dbReference type="RuleBase" id="RU004504"/>
    </source>
</evidence>
<dbReference type="AlphaFoldDB" id="A0AAE5AH01"/>
<protein>
    <recommendedName>
        <fullName evidence="5">Cysteine desulfurase</fullName>
        <ecNumber evidence="4">2.8.1.7</ecNumber>
    </recommendedName>
</protein>
<evidence type="ECO:0000256" key="5">
    <source>
        <dbReference type="ARBA" id="ARBA00013558"/>
    </source>
</evidence>
<dbReference type="Gene3D" id="3.90.1150.10">
    <property type="entry name" value="Aspartate Aminotransferase, domain 1"/>
    <property type="match status" value="1"/>
</dbReference>
<dbReference type="InterPro" id="IPR000192">
    <property type="entry name" value="Aminotrans_V_dom"/>
</dbReference>
<dbReference type="Pfam" id="PF00266">
    <property type="entry name" value="Aminotran_5"/>
    <property type="match status" value="1"/>
</dbReference>
<dbReference type="GO" id="GO:0046872">
    <property type="term" value="F:metal ion binding"/>
    <property type="evidence" value="ECO:0007669"/>
    <property type="project" value="UniProtKB-KW"/>
</dbReference>
<dbReference type="InterPro" id="IPR016454">
    <property type="entry name" value="Cysteine_dSase"/>
</dbReference>
<comment type="cofactor">
    <cofactor evidence="1 12">
        <name>pyridoxal 5'-phosphate</name>
        <dbReference type="ChEBI" id="CHEBI:597326"/>
    </cofactor>
</comment>
<evidence type="ECO:0000256" key="8">
    <source>
        <dbReference type="ARBA" id="ARBA00022898"/>
    </source>
</evidence>
<evidence type="ECO:0000313" key="15">
    <source>
        <dbReference type="Proteomes" id="UP001289135"/>
    </source>
</evidence>
<dbReference type="Gene3D" id="1.10.260.50">
    <property type="match status" value="1"/>
</dbReference>
<organism evidence="14 15">
    <name type="scientific">Lyticum sinuosum</name>
    <dbReference type="NCBI Taxonomy" id="1332059"/>
    <lineage>
        <taxon>Bacteria</taxon>
        <taxon>Pseudomonadati</taxon>
        <taxon>Pseudomonadota</taxon>
        <taxon>Alphaproteobacteria</taxon>
        <taxon>Rickettsiales</taxon>
        <taxon>Lyticum</taxon>
    </lineage>
</organism>
<dbReference type="PROSITE" id="PS00595">
    <property type="entry name" value="AA_TRANSFER_CLASS_5"/>
    <property type="match status" value="1"/>
</dbReference>
<evidence type="ECO:0000259" key="13">
    <source>
        <dbReference type="Pfam" id="PF00266"/>
    </source>
</evidence>
<dbReference type="Gene3D" id="3.40.640.10">
    <property type="entry name" value="Type I PLP-dependent aspartate aminotransferase-like (Major domain)"/>
    <property type="match status" value="1"/>
</dbReference>
<evidence type="ECO:0000256" key="11">
    <source>
        <dbReference type="ARBA" id="ARBA00050776"/>
    </source>
</evidence>
<evidence type="ECO:0000256" key="6">
    <source>
        <dbReference type="ARBA" id="ARBA00022679"/>
    </source>
</evidence>
<evidence type="ECO:0000256" key="1">
    <source>
        <dbReference type="ARBA" id="ARBA00001933"/>
    </source>
</evidence>
<evidence type="ECO:0000313" key="14">
    <source>
        <dbReference type="EMBL" id="MDZ5761402.1"/>
    </source>
</evidence>
<comment type="caution">
    <text evidence="14">The sequence shown here is derived from an EMBL/GenBank/DDBJ whole genome shotgun (WGS) entry which is preliminary data.</text>
</comment>
<dbReference type="EC" id="2.8.1.7" evidence="4"/>
<dbReference type="RefSeq" id="WP_322498830.1">
    <property type="nucleotide sequence ID" value="NZ_JARGYU010000002.1"/>
</dbReference>
<dbReference type="GO" id="GO:0051536">
    <property type="term" value="F:iron-sulfur cluster binding"/>
    <property type="evidence" value="ECO:0007669"/>
    <property type="project" value="UniProtKB-KW"/>
</dbReference>
<dbReference type="PANTHER" id="PTHR11601:SF34">
    <property type="entry name" value="CYSTEINE DESULFURASE"/>
    <property type="match status" value="1"/>
</dbReference>
<feature type="domain" description="Aminotransferase class V" evidence="13">
    <location>
        <begin position="4"/>
        <end position="351"/>
    </location>
</feature>
<sequence>MKTIYCDHNATTTLHNHVSDAMITLIKKNMPYNSSSIHKYGQEAKNIIEEARKYIKKSFGAISYNDNKNISVIFCATGTEANNLALKGKNWKEIIISSIEHSSVAKCRKDSIILNVDSDGIVNINQLEEILYNIYNNIEKNEKFLVSISLANGEIGIIQKIQTIAKLTHKYNGVIHTDASQAFGKIPVNFFDLGVDMMTISGHKFGGPIGSAALVLQNSISLYPIIDGGGQEMGMRSGTLNIISIHGLGVACSIINEINNNWSNVELQRNKLEDLFNIDKKNLLHKPINSEIKRLPNTISVRIPGIKSDVQVAYFDRYNICVSSGPACSSGTIKKTSSVYLSLGYENTASEEFIRISLGPGISNEDLYKINDVWQSLKNKYVK</sequence>
<dbReference type="EMBL" id="JARGYU010000002">
    <property type="protein sequence ID" value="MDZ5761402.1"/>
    <property type="molecule type" value="Genomic_DNA"/>
</dbReference>
<evidence type="ECO:0000256" key="2">
    <source>
        <dbReference type="ARBA" id="ARBA00003120"/>
    </source>
</evidence>
<dbReference type="InterPro" id="IPR015421">
    <property type="entry name" value="PyrdxlP-dep_Trfase_major"/>
</dbReference>
<proteinExistence type="inferred from homology"/>
<gene>
    <name evidence="14" type="ORF">Lyticum_00577</name>
</gene>
<keyword evidence="9" id="KW-0408">Iron</keyword>
<dbReference type="InterPro" id="IPR015424">
    <property type="entry name" value="PyrdxlP-dep_Trfase"/>
</dbReference>
<accession>A0AAE5AH01</accession>
<dbReference type="InterPro" id="IPR015422">
    <property type="entry name" value="PyrdxlP-dep_Trfase_small"/>
</dbReference>
<evidence type="ECO:0000256" key="3">
    <source>
        <dbReference type="ARBA" id="ARBA00006490"/>
    </source>
</evidence>
<dbReference type="InterPro" id="IPR020578">
    <property type="entry name" value="Aminotrans_V_PyrdxlP_BS"/>
</dbReference>
<dbReference type="Proteomes" id="UP001289135">
    <property type="component" value="Unassembled WGS sequence"/>
</dbReference>
<keyword evidence="15" id="KW-1185">Reference proteome</keyword>
<evidence type="ECO:0000256" key="10">
    <source>
        <dbReference type="ARBA" id="ARBA00023014"/>
    </source>
</evidence>
<name>A0AAE5AH01_9RICK</name>
<evidence type="ECO:0000256" key="9">
    <source>
        <dbReference type="ARBA" id="ARBA00023004"/>
    </source>
</evidence>
<comment type="catalytic activity">
    <reaction evidence="11">
        <text>(sulfur carrier)-H + L-cysteine = (sulfur carrier)-SH + L-alanine</text>
        <dbReference type="Rhea" id="RHEA:43892"/>
        <dbReference type="Rhea" id="RHEA-COMP:14737"/>
        <dbReference type="Rhea" id="RHEA-COMP:14739"/>
        <dbReference type="ChEBI" id="CHEBI:29917"/>
        <dbReference type="ChEBI" id="CHEBI:35235"/>
        <dbReference type="ChEBI" id="CHEBI:57972"/>
        <dbReference type="ChEBI" id="CHEBI:64428"/>
        <dbReference type="EC" id="2.8.1.7"/>
    </reaction>
</comment>
<keyword evidence="8" id="KW-0663">Pyridoxal phosphate</keyword>